<reference evidence="1" key="1">
    <citation type="journal article" date="2014" name="Front. Microbiol.">
        <title>High frequency of phylogenetically diverse reductive dehalogenase-homologous genes in deep subseafloor sedimentary metagenomes.</title>
        <authorList>
            <person name="Kawai M."/>
            <person name="Futagami T."/>
            <person name="Toyoda A."/>
            <person name="Takaki Y."/>
            <person name="Nishi S."/>
            <person name="Hori S."/>
            <person name="Arai W."/>
            <person name="Tsubouchi T."/>
            <person name="Morono Y."/>
            <person name="Uchiyama I."/>
            <person name="Ito T."/>
            <person name="Fujiyama A."/>
            <person name="Inagaki F."/>
            <person name="Takami H."/>
        </authorList>
    </citation>
    <scope>NUCLEOTIDE SEQUENCE</scope>
    <source>
        <strain evidence="1">Expedition CK06-06</strain>
    </source>
</reference>
<sequence length="177" mass="20041">MPRPEPIEKEKLILAEGKDAFYFFCHACNFYREVEDVQVMNFGGNDELPNFLSDLTNMDKFDEVNTIVISRDAETDADAAIMSIQDAIKHANNENSANIPIPQKSFTYTNTKKSSMKVAFMIFPGPELKNGTLEHLCLSTVEGDPLLECVDDYLECAKTKGERFPRAHKNKLYCFLA</sequence>
<name>X1LXL2_9ZZZZ</name>
<comment type="caution">
    <text evidence="1">The sequence shown here is derived from an EMBL/GenBank/DDBJ whole genome shotgun (WGS) entry which is preliminary data.</text>
</comment>
<accession>X1LXL2</accession>
<dbReference type="InterPro" id="IPR024508">
    <property type="entry name" value="DUF3226"/>
</dbReference>
<dbReference type="Pfam" id="PF11536">
    <property type="entry name" value="DUF3226"/>
    <property type="match status" value="1"/>
</dbReference>
<organism evidence="1">
    <name type="scientific">marine sediment metagenome</name>
    <dbReference type="NCBI Taxonomy" id="412755"/>
    <lineage>
        <taxon>unclassified sequences</taxon>
        <taxon>metagenomes</taxon>
        <taxon>ecological metagenomes</taxon>
    </lineage>
</organism>
<evidence type="ECO:0000313" key="1">
    <source>
        <dbReference type="EMBL" id="GAI07175.1"/>
    </source>
</evidence>
<dbReference type="EMBL" id="BARV01008708">
    <property type="protein sequence ID" value="GAI07175.1"/>
    <property type="molecule type" value="Genomic_DNA"/>
</dbReference>
<feature type="non-terminal residue" evidence="1">
    <location>
        <position position="177"/>
    </location>
</feature>
<dbReference type="AlphaFoldDB" id="X1LXL2"/>
<protein>
    <submittedName>
        <fullName evidence="1">Uncharacterized protein</fullName>
    </submittedName>
</protein>
<proteinExistence type="predicted"/>
<gene>
    <name evidence="1" type="ORF">S06H3_17433</name>
</gene>